<dbReference type="Proteomes" id="UP001146351">
    <property type="component" value="Unassembled WGS sequence"/>
</dbReference>
<protein>
    <submittedName>
        <fullName evidence="3">Uncharacterized protein</fullName>
    </submittedName>
</protein>
<gene>
    <name evidence="3" type="ORF">N7492_009415</name>
</gene>
<dbReference type="AlphaFoldDB" id="A0A9W9LI28"/>
<proteinExistence type="predicted"/>
<accession>A0A9W9LI28</accession>
<evidence type="ECO:0000256" key="2">
    <source>
        <dbReference type="SAM" id="SignalP"/>
    </source>
</evidence>
<comment type="caution">
    <text evidence="3">The sequence shown here is derived from an EMBL/GenBank/DDBJ whole genome shotgun (WGS) entry which is preliminary data.</text>
</comment>
<evidence type="ECO:0000313" key="4">
    <source>
        <dbReference type="Proteomes" id="UP001146351"/>
    </source>
</evidence>
<feature type="signal peptide" evidence="2">
    <location>
        <begin position="1"/>
        <end position="25"/>
    </location>
</feature>
<feature type="region of interest" description="Disordered" evidence="1">
    <location>
        <begin position="124"/>
        <end position="151"/>
    </location>
</feature>
<keyword evidence="4" id="KW-1185">Reference proteome</keyword>
<dbReference type="OrthoDB" id="4368576at2759"/>
<organism evidence="3 4">
    <name type="scientific">Penicillium capsulatum</name>
    <dbReference type="NCBI Taxonomy" id="69766"/>
    <lineage>
        <taxon>Eukaryota</taxon>
        <taxon>Fungi</taxon>
        <taxon>Dikarya</taxon>
        <taxon>Ascomycota</taxon>
        <taxon>Pezizomycotina</taxon>
        <taxon>Eurotiomycetes</taxon>
        <taxon>Eurotiomycetidae</taxon>
        <taxon>Eurotiales</taxon>
        <taxon>Aspergillaceae</taxon>
        <taxon>Penicillium</taxon>
    </lineage>
</organism>
<reference evidence="3" key="1">
    <citation type="submission" date="2022-11" db="EMBL/GenBank/DDBJ databases">
        <authorList>
            <person name="Petersen C."/>
        </authorList>
    </citation>
    <scope>NUCLEOTIDE SEQUENCE</scope>
    <source>
        <strain evidence="3">IBT 21917</strain>
    </source>
</reference>
<keyword evidence="2" id="KW-0732">Signal</keyword>
<evidence type="ECO:0000256" key="1">
    <source>
        <dbReference type="SAM" id="MobiDB-lite"/>
    </source>
</evidence>
<name>A0A9W9LI28_9EURO</name>
<reference evidence="3" key="2">
    <citation type="journal article" date="2023" name="IMA Fungus">
        <title>Comparative genomic study of the Penicillium genus elucidates a diverse pangenome and 15 lateral gene transfer events.</title>
        <authorList>
            <person name="Petersen C."/>
            <person name="Sorensen T."/>
            <person name="Nielsen M.R."/>
            <person name="Sondergaard T.E."/>
            <person name="Sorensen J.L."/>
            <person name="Fitzpatrick D.A."/>
            <person name="Frisvad J.C."/>
            <person name="Nielsen K.L."/>
        </authorList>
    </citation>
    <scope>NUCLEOTIDE SEQUENCE</scope>
    <source>
        <strain evidence="3">IBT 21917</strain>
    </source>
</reference>
<feature type="compositionally biased region" description="Low complexity" evidence="1">
    <location>
        <begin position="128"/>
        <end position="138"/>
    </location>
</feature>
<evidence type="ECO:0000313" key="3">
    <source>
        <dbReference type="EMBL" id="KAJ5156612.1"/>
    </source>
</evidence>
<feature type="chain" id="PRO_5040739319" evidence="2">
    <location>
        <begin position="26"/>
        <end position="366"/>
    </location>
</feature>
<sequence length="366" mass="40909">MALISQPAYGGLFMGLLILLSAVSASPVSSLERLESSDPINVSITPYFVPDVFENTHLSTIGSDGHNTSVPVIGGPECWFCPQENDIDNTKGAWALPGIEDPGIYQPVAIFGFSGPFPVITVSSNGDPSYTPSTTTDEPPSPVKRDSVPTITDDTKSDSFKIFEREVPWWITLPKEGGINVHFNYTESYQDKDVKIPFSDQTISIKWPKHYSLLTGFLSIEETRDEEYDDCGELVKVTLNRNLDWDTTSWELQFRRSDKTIWFTETKASARRYDYGGSTWKWHGRIGETARDNNAWIRGKADEVAAEMNGEKKLLSGGNYTRFTLVRFWVYRQKTPSKARSVSTTSVAEKSFAEPPLISVEISTKA</sequence>
<dbReference type="EMBL" id="JAPQKO010000006">
    <property type="protein sequence ID" value="KAJ5156612.1"/>
    <property type="molecule type" value="Genomic_DNA"/>
</dbReference>